<evidence type="ECO:0000313" key="2">
    <source>
        <dbReference type="Proteomes" id="UP000000286"/>
    </source>
</evidence>
<gene>
    <name evidence="1" type="ORF">EC1118_1G1_0056g</name>
</gene>
<accession>C8Z7Z8</accession>
<dbReference type="HOGENOM" id="CLU_173518_0_0_1"/>
<proteinExistence type="predicted"/>
<name>C8Z7Z8_YEAS8</name>
<dbReference type="AlphaFoldDB" id="C8Z7Z8"/>
<dbReference type="Proteomes" id="UP000000286">
    <property type="component" value="Chromosome VII"/>
</dbReference>
<evidence type="ECO:0000313" key="1">
    <source>
        <dbReference type="EMBL" id="CAY79514.1"/>
    </source>
</evidence>
<dbReference type="EMBL" id="FN393070">
    <property type="protein sequence ID" value="CAY79514.1"/>
    <property type="molecule type" value="Genomic_DNA"/>
</dbReference>
<reference evidence="1 2" key="1">
    <citation type="journal article" date="2009" name="Proc. Natl. Acad. Sci. U.S.A.">
        <title>Eukaryote-to-eukaryote gene transfer events revealed by the genome sequence of the wine yeast Saccharomyces cerevisiae EC1118.</title>
        <authorList>
            <person name="Novo M."/>
            <person name="Bigey F."/>
            <person name="Beyne E."/>
            <person name="Galeote V."/>
            <person name="Gavory F."/>
            <person name="Mallet S."/>
            <person name="Cambot B."/>
            <person name="Legras J.L."/>
            <person name="Wincker P."/>
            <person name="Casaregola S."/>
            <person name="Dequin S."/>
        </authorList>
    </citation>
    <scope>NUCLEOTIDE SEQUENCE [LARGE SCALE GENOMIC DNA]</scope>
    <source>
        <strain evidence="2">Lalvin EC1118 / Prise de mousse</strain>
    </source>
</reference>
<organism evidence="1 2">
    <name type="scientific">Saccharomyces cerevisiae (strain Lalvin EC1118 / Prise de mousse)</name>
    <name type="common">Baker's yeast</name>
    <dbReference type="NCBI Taxonomy" id="643680"/>
    <lineage>
        <taxon>Eukaryota</taxon>
        <taxon>Fungi</taxon>
        <taxon>Dikarya</taxon>
        <taxon>Ascomycota</taxon>
        <taxon>Saccharomycotina</taxon>
        <taxon>Saccharomycetes</taxon>
        <taxon>Saccharomycetales</taxon>
        <taxon>Saccharomycetaceae</taxon>
        <taxon>Saccharomyces</taxon>
    </lineage>
</organism>
<sequence>MEMSLFLNESYIFDRLRMWSIVLWHSCVFVCAECGNAYYRGAGGCLEKPFCASVKFPLSVKKNIRILDLDPRTEAYCLSPYSVCSKRLPWKKCFYLLKSVQDIRRVSGVVYCWGLQICELSAIILVQLRNCSR</sequence>
<protein>
    <submittedName>
        <fullName evidence="1">EC1118_1G1_0056p</fullName>
    </submittedName>
</protein>